<reference evidence="4" key="1">
    <citation type="submission" date="2016-10" db="EMBL/GenBank/DDBJ databases">
        <authorList>
            <person name="Varghese N."/>
            <person name="Submissions S."/>
        </authorList>
    </citation>
    <scope>NUCLEOTIDE SEQUENCE [LARGE SCALE GENOMIC DNA]</scope>
    <source>
        <strain evidence="4">CGMCC 1.10121</strain>
    </source>
</reference>
<organism evidence="3 4">
    <name type="scientific">Halogranum amylolyticum</name>
    <dbReference type="NCBI Taxonomy" id="660520"/>
    <lineage>
        <taxon>Archaea</taxon>
        <taxon>Methanobacteriati</taxon>
        <taxon>Methanobacteriota</taxon>
        <taxon>Stenosarchaea group</taxon>
        <taxon>Halobacteria</taxon>
        <taxon>Halobacteriales</taxon>
        <taxon>Haloferacaceae</taxon>
    </lineage>
</organism>
<feature type="domain" description="Halobacterial output" evidence="2">
    <location>
        <begin position="39"/>
        <end position="111"/>
    </location>
</feature>
<keyword evidence="4" id="KW-1185">Reference proteome</keyword>
<accession>A0A1H8WKA6</accession>
<dbReference type="InterPro" id="IPR040624">
    <property type="entry name" value="HalOD1"/>
</dbReference>
<evidence type="ECO:0000256" key="1">
    <source>
        <dbReference type="SAM" id="MobiDB-lite"/>
    </source>
</evidence>
<dbReference type="AlphaFoldDB" id="A0A1H8WKA6"/>
<evidence type="ECO:0000259" key="2">
    <source>
        <dbReference type="Pfam" id="PF18545"/>
    </source>
</evidence>
<protein>
    <recommendedName>
        <fullName evidence="2">Halobacterial output domain-containing protein</fullName>
    </recommendedName>
</protein>
<proteinExistence type="predicted"/>
<dbReference type="Pfam" id="PF18545">
    <property type="entry name" value="HalOD1"/>
    <property type="match status" value="1"/>
</dbReference>
<feature type="region of interest" description="Disordered" evidence="1">
    <location>
        <begin position="1"/>
        <end position="29"/>
    </location>
</feature>
<sequence length="120" mass="13106">MNDIRTDPMTEVDEDGSRRQAASTADRDVYSVQHDWTDETSLVTTVVKAVSAVAGVRPPDLEPLYSVVNTDALERLFRPTDDGPRPTESVVRFPVSGHDVTVYGDGVVVVEAPSYDDSKP</sequence>
<gene>
    <name evidence="3" type="ORF">SAMN04487948_13216</name>
</gene>
<name>A0A1H8WKA6_9EURY</name>
<evidence type="ECO:0000313" key="3">
    <source>
        <dbReference type="EMBL" id="SEP28085.1"/>
    </source>
</evidence>
<dbReference type="EMBL" id="FODV01000032">
    <property type="protein sequence ID" value="SEP28085.1"/>
    <property type="molecule type" value="Genomic_DNA"/>
</dbReference>
<dbReference type="Proteomes" id="UP000199126">
    <property type="component" value="Unassembled WGS sequence"/>
</dbReference>
<evidence type="ECO:0000313" key="4">
    <source>
        <dbReference type="Proteomes" id="UP000199126"/>
    </source>
</evidence>